<dbReference type="FunFam" id="1.20.5.170:FF:000020">
    <property type="entry name" value="BZIP transcription factor"/>
    <property type="match status" value="1"/>
</dbReference>
<dbReference type="PROSITE" id="PS00036">
    <property type="entry name" value="BZIP_BASIC"/>
    <property type="match status" value="1"/>
</dbReference>
<evidence type="ECO:0000256" key="3">
    <source>
        <dbReference type="ARBA" id="ARBA00023125"/>
    </source>
</evidence>
<dbReference type="GO" id="GO:0003677">
    <property type="term" value="F:DNA binding"/>
    <property type="evidence" value="ECO:0007669"/>
    <property type="project" value="UniProtKB-KW"/>
</dbReference>
<dbReference type="GO" id="GO:0003700">
    <property type="term" value="F:DNA-binding transcription factor activity"/>
    <property type="evidence" value="ECO:0007669"/>
    <property type="project" value="InterPro"/>
</dbReference>
<keyword evidence="4" id="KW-0804">Transcription</keyword>
<dbReference type="ExpressionAtlas" id="A0A1D6KFI8">
    <property type="expression patterns" value="baseline and differential"/>
</dbReference>
<protein>
    <submittedName>
        <fullName evidence="6">Basic leucine zipper 25</fullName>
    </submittedName>
</protein>
<dbReference type="PANTHER" id="PTHR46408:SF2">
    <property type="entry name" value="OS12G0601800 PROTEIN"/>
    <property type="match status" value="1"/>
</dbReference>
<dbReference type="PANTHER" id="PTHR46408">
    <property type="entry name" value="BASIC LEUCINE ZIPPER 63"/>
    <property type="match status" value="1"/>
</dbReference>
<dbReference type="InterPro" id="IPR046347">
    <property type="entry name" value="bZIP_sf"/>
</dbReference>
<evidence type="ECO:0000256" key="2">
    <source>
        <dbReference type="ARBA" id="ARBA00023015"/>
    </source>
</evidence>
<organism evidence="6">
    <name type="scientific">Zea mays</name>
    <name type="common">Maize</name>
    <dbReference type="NCBI Taxonomy" id="4577"/>
    <lineage>
        <taxon>Eukaryota</taxon>
        <taxon>Viridiplantae</taxon>
        <taxon>Streptophyta</taxon>
        <taxon>Embryophyta</taxon>
        <taxon>Tracheophyta</taxon>
        <taxon>Spermatophyta</taxon>
        <taxon>Magnoliopsida</taxon>
        <taxon>Liliopsida</taxon>
        <taxon>Poales</taxon>
        <taxon>Poaceae</taxon>
        <taxon>PACMAD clade</taxon>
        <taxon>Panicoideae</taxon>
        <taxon>Andropogonodae</taxon>
        <taxon>Andropogoneae</taxon>
        <taxon>Tripsacinae</taxon>
        <taxon>Zea</taxon>
    </lineage>
</organism>
<dbReference type="InterPro" id="IPR004827">
    <property type="entry name" value="bZIP"/>
</dbReference>
<dbReference type="CDD" id="cd14702">
    <property type="entry name" value="bZIP_plant_GBF1"/>
    <property type="match status" value="1"/>
</dbReference>
<dbReference type="GO" id="GO:0005634">
    <property type="term" value="C:nucleus"/>
    <property type="evidence" value="ECO:0007669"/>
    <property type="project" value="UniProtKB-SubCell"/>
</dbReference>
<name>A0A1D6KFI8_MAIZE</name>
<dbReference type="InterPro" id="IPR045314">
    <property type="entry name" value="bZIP_plant_GBF1"/>
</dbReference>
<keyword evidence="3" id="KW-0238">DNA-binding</keyword>
<dbReference type="PROSITE" id="PS50217">
    <property type="entry name" value="BZIP"/>
    <property type="match status" value="1"/>
</dbReference>
<reference evidence="6" key="1">
    <citation type="submission" date="2015-12" db="EMBL/GenBank/DDBJ databases">
        <title>Update maize B73 reference genome by single molecule sequencing technologies.</title>
        <authorList>
            <consortium name="Maize Genome Sequencing Project"/>
            <person name="Ware D."/>
        </authorList>
    </citation>
    <scope>NUCLEOTIDE SEQUENCE [LARGE SCALE GENOMIC DNA]</scope>
    <source>
        <tissue evidence="6">Seedling</tissue>
    </source>
</reference>
<dbReference type="SUPFAM" id="SSF57959">
    <property type="entry name" value="Leucine zipper domain"/>
    <property type="match status" value="1"/>
</dbReference>
<comment type="subcellular location">
    <subcellularLocation>
        <location evidence="1">Nucleus</location>
    </subcellularLocation>
</comment>
<dbReference type="SMART" id="SM00338">
    <property type="entry name" value="BRLZ"/>
    <property type="match status" value="1"/>
</dbReference>
<gene>
    <name evidence="6" type="ORF">ZEAMMB73_Zm00001d030995</name>
</gene>
<dbReference type="Pfam" id="PF00170">
    <property type="entry name" value="bZIP_1"/>
    <property type="match status" value="1"/>
</dbReference>
<dbReference type="AlphaFoldDB" id="A0A1D6KFI8"/>
<keyword evidence="5" id="KW-0539">Nucleus</keyword>
<proteinExistence type="predicted"/>
<dbReference type="EMBL" id="CM007647">
    <property type="protein sequence ID" value="ONM01874.1"/>
    <property type="molecule type" value="Genomic_DNA"/>
</dbReference>
<dbReference type="Gene3D" id="1.20.5.170">
    <property type="match status" value="1"/>
</dbReference>
<evidence type="ECO:0000313" key="6">
    <source>
        <dbReference type="EMBL" id="ONM01874.1"/>
    </source>
</evidence>
<sequence length="74" mass="8666">MRRMVSNRESARRSRKRKQAHLTDLESQVSRLTSENASLLKRLADMTQKYKDASVDNKNLTVDVETMRRKVRSS</sequence>
<accession>A0A1D6KFI8</accession>
<evidence type="ECO:0000256" key="4">
    <source>
        <dbReference type="ARBA" id="ARBA00023163"/>
    </source>
</evidence>
<evidence type="ECO:0000256" key="1">
    <source>
        <dbReference type="ARBA" id="ARBA00004123"/>
    </source>
</evidence>
<evidence type="ECO:0000256" key="5">
    <source>
        <dbReference type="ARBA" id="ARBA00023242"/>
    </source>
</evidence>
<keyword evidence="2" id="KW-0805">Transcription regulation</keyword>